<protein>
    <submittedName>
        <fullName evidence="4">Putative zinc-finger</fullName>
    </submittedName>
</protein>
<dbReference type="GO" id="GO:0008270">
    <property type="term" value="F:zinc ion binding"/>
    <property type="evidence" value="ECO:0007669"/>
    <property type="project" value="UniProtKB-KW"/>
</dbReference>
<keyword evidence="4" id="KW-0479">Metal-binding</keyword>
<dbReference type="Pfam" id="PF16107">
    <property type="entry name" value="DUF4825"/>
    <property type="match status" value="1"/>
</dbReference>
<gene>
    <name evidence="4" type="ORF">SAMN02746066_00917</name>
</gene>
<evidence type="ECO:0000256" key="1">
    <source>
        <dbReference type="SAM" id="Phobius"/>
    </source>
</evidence>
<dbReference type="OrthoDB" id="6194834at2"/>
<feature type="domain" description="Putative zinc-finger" evidence="2">
    <location>
        <begin position="7"/>
        <end position="40"/>
    </location>
</feature>
<feature type="domain" description="DUF4825" evidence="3">
    <location>
        <begin position="198"/>
        <end position="282"/>
    </location>
</feature>
<dbReference type="Pfam" id="PF13490">
    <property type="entry name" value="zf-HC2"/>
    <property type="match status" value="1"/>
</dbReference>
<reference evidence="4 5" key="1">
    <citation type="submission" date="2016-11" db="EMBL/GenBank/DDBJ databases">
        <authorList>
            <person name="Jaros S."/>
            <person name="Januszkiewicz K."/>
            <person name="Wedrychowicz H."/>
        </authorList>
    </citation>
    <scope>NUCLEOTIDE SEQUENCE [LARGE SCALE GENOMIC DNA]</scope>
    <source>
        <strain evidence="4 5">DSM 15930</strain>
    </source>
</reference>
<accession>A0A1M7G9U4</accession>
<organism evidence="4 5">
    <name type="scientific">Anaerosporobacter mobilis DSM 15930</name>
    <dbReference type="NCBI Taxonomy" id="1120996"/>
    <lineage>
        <taxon>Bacteria</taxon>
        <taxon>Bacillati</taxon>
        <taxon>Bacillota</taxon>
        <taxon>Clostridia</taxon>
        <taxon>Lachnospirales</taxon>
        <taxon>Lachnospiraceae</taxon>
        <taxon>Anaerosporobacter</taxon>
    </lineage>
</organism>
<proteinExistence type="predicted"/>
<feature type="transmembrane region" description="Helical" evidence="1">
    <location>
        <begin position="74"/>
        <end position="95"/>
    </location>
</feature>
<dbReference type="InterPro" id="IPR032250">
    <property type="entry name" value="DUF4825"/>
</dbReference>
<evidence type="ECO:0000313" key="4">
    <source>
        <dbReference type="EMBL" id="SHM12868.1"/>
    </source>
</evidence>
<evidence type="ECO:0000259" key="2">
    <source>
        <dbReference type="Pfam" id="PF13490"/>
    </source>
</evidence>
<dbReference type="EMBL" id="FRCP01000006">
    <property type="protein sequence ID" value="SHM12868.1"/>
    <property type="molecule type" value="Genomic_DNA"/>
</dbReference>
<dbReference type="Proteomes" id="UP000184038">
    <property type="component" value="Unassembled WGS sequence"/>
</dbReference>
<evidence type="ECO:0000313" key="5">
    <source>
        <dbReference type="Proteomes" id="UP000184038"/>
    </source>
</evidence>
<dbReference type="RefSeq" id="WP_073283553.1">
    <property type="nucleotide sequence ID" value="NZ_FRCP01000006.1"/>
</dbReference>
<dbReference type="AlphaFoldDB" id="A0A1M7G9U4"/>
<keyword evidence="1" id="KW-0472">Membrane</keyword>
<keyword evidence="4" id="KW-0862">Zinc</keyword>
<dbReference type="InterPro" id="IPR027383">
    <property type="entry name" value="Znf_put"/>
</dbReference>
<sequence length="321" mass="36726">MDRRLRCEIVRDLLPTYIDGLTSEVTNEEMESHLSSCKECEMLYNEMKIPIETPMETKEMDYLKKVKQRTNKRIITGVALIVGMFLLFIGIRMYIVGDDVNNVANYEAFLSRTGEGKEVLIVQGELTNRARVYKKHKITVKEGTATIDLVERAALPWEDNNKYYVGYEIPSGVKRIIMNEQVIWEDGILIREDTNEIYDTKHAYVGDMSANGRTAGALQIGKFGQFLSSLQTTEEPYGWTMEFTDTITKDTIFNGRMTQYAYVILSLIDNLGEVSWEYNNGSKVITKTVTTEEATKALGKDIKEYSKSIGQFQNLLDQLYL</sequence>
<keyword evidence="5" id="KW-1185">Reference proteome</keyword>
<dbReference type="STRING" id="1120996.SAMN02746066_00917"/>
<name>A0A1M7G9U4_9FIRM</name>
<keyword evidence="1" id="KW-0812">Transmembrane</keyword>
<evidence type="ECO:0000259" key="3">
    <source>
        <dbReference type="Pfam" id="PF16107"/>
    </source>
</evidence>
<keyword evidence="1" id="KW-1133">Transmembrane helix</keyword>
<keyword evidence="4" id="KW-0863">Zinc-finger</keyword>